<dbReference type="AlphaFoldDB" id="A0A485MMZ7"/>
<dbReference type="Proteomes" id="UP000386466">
    <property type="component" value="Unassembled WGS sequence"/>
</dbReference>
<dbReference type="EMBL" id="CAAGRJ010003681">
    <property type="protein sequence ID" value="VFV21667.1"/>
    <property type="molecule type" value="Genomic_DNA"/>
</dbReference>
<organism evidence="1 2">
    <name type="scientific">Lynx pardinus</name>
    <name type="common">Iberian lynx</name>
    <name type="synonym">Felis pardina</name>
    <dbReference type="NCBI Taxonomy" id="191816"/>
    <lineage>
        <taxon>Eukaryota</taxon>
        <taxon>Metazoa</taxon>
        <taxon>Chordata</taxon>
        <taxon>Craniata</taxon>
        <taxon>Vertebrata</taxon>
        <taxon>Euteleostomi</taxon>
        <taxon>Mammalia</taxon>
        <taxon>Eutheria</taxon>
        <taxon>Laurasiatheria</taxon>
        <taxon>Carnivora</taxon>
        <taxon>Feliformia</taxon>
        <taxon>Felidae</taxon>
        <taxon>Felinae</taxon>
        <taxon>Lynx</taxon>
    </lineage>
</organism>
<evidence type="ECO:0000313" key="1">
    <source>
        <dbReference type="EMBL" id="VFV21667.1"/>
    </source>
</evidence>
<proteinExistence type="predicted"/>
<keyword evidence="2" id="KW-1185">Reference proteome</keyword>
<reference evidence="1 2" key="1">
    <citation type="submission" date="2019-01" db="EMBL/GenBank/DDBJ databases">
        <authorList>
            <person name="Alioto T."/>
            <person name="Alioto T."/>
        </authorList>
    </citation>
    <scope>NUCLEOTIDE SEQUENCE [LARGE SCALE GENOMIC DNA]</scope>
</reference>
<protein>
    <submittedName>
        <fullName evidence="1">Beta-tubulin 3</fullName>
    </submittedName>
</protein>
<sequence>MTSLASTTDIYHRDSDLKLKQINVYYNKATSGKYVSCAVLLDRELGTMDSKR</sequence>
<name>A0A485MMZ7_LYNPA</name>
<accession>A0A485MMZ7</accession>
<evidence type="ECO:0000313" key="2">
    <source>
        <dbReference type="Proteomes" id="UP000386466"/>
    </source>
</evidence>
<gene>
    <name evidence="1" type="ORF">LYPA_23C008943</name>
</gene>